<dbReference type="InterPro" id="IPR050449">
    <property type="entry name" value="Ephrin_rcpt_TKs"/>
</dbReference>
<keyword evidence="5" id="KW-1133">Transmembrane helix</keyword>
<proteinExistence type="predicted"/>
<evidence type="ECO:0000256" key="4">
    <source>
        <dbReference type="ARBA" id="ARBA00022840"/>
    </source>
</evidence>
<dbReference type="PANTHER" id="PTHR46877">
    <property type="entry name" value="EPH RECEPTOR A5"/>
    <property type="match status" value="1"/>
</dbReference>
<comment type="caution">
    <text evidence="9">The sequence shown here is derived from an EMBL/GenBank/DDBJ whole genome shotgun (WGS) entry which is preliminary data.</text>
</comment>
<accession>A0ABD0Q3L7</accession>
<evidence type="ECO:0000259" key="8">
    <source>
        <dbReference type="PROSITE" id="PS50853"/>
    </source>
</evidence>
<dbReference type="EMBL" id="JAMKFB020000011">
    <property type="protein sequence ID" value="KAL0180759.1"/>
    <property type="molecule type" value="Genomic_DNA"/>
</dbReference>
<dbReference type="SUPFAM" id="SSF49265">
    <property type="entry name" value="Fibronectin type III"/>
    <property type="match status" value="1"/>
</dbReference>
<dbReference type="PROSITE" id="PS50853">
    <property type="entry name" value="FN3"/>
    <property type="match status" value="1"/>
</dbReference>
<dbReference type="InterPro" id="IPR013783">
    <property type="entry name" value="Ig-like_fold"/>
</dbReference>
<organism evidence="9 10">
    <name type="scientific">Cirrhinus mrigala</name>
    <name type="common">Mrigala</name>
    <dbReference type="NCBI Taxonomy" id="683832"/>
    <lineage>
        <taxon>Eukaryota</taxon>
        <taxon>Metazoa</taxon>
        <taxon>Chordata</taxon>
        <taxon>Craniata</taxon>
        <taxon>Vertebrata</taxon>
        <taxon>Euteleostomi</taxon>
        <taxon>Actinopterygii</taxon>
        <taxon>Neopterygii</taxon>
        <taxon>Teleostei</taxon>
        <taxon>Ostariophysi</taxon>
        <taxon>Cypriniformes</taxon>
        <taxon>Cyprinidae</taxon>
        <taxon>Labeoninae</taxon>
        <taxon>Labeonini</taxon>
        <taxon>Cirrhinus</taxon>
    </lineage>
</organism>
<dbReference type="InterPro" id="IPR036116">
    <property type="entry name" value="FN3_sf"/>
</dbReference>
<keyword evidence="4" id="KW-0067">ATP-binding</keyword>
<keyword evidence="10" id="KW-1185">Reference proteome</keyword>
<evidence type="ECO:0000256" key="1">
    <source>
        <dbReference type="ARBA" id="ARBA00004167"/>
    </source>
</evidence>
<dbReference type="InterPro" id="IPR003961">
    <property type="entry name" value="FN3_dom"/>
</dbReference>
<keyword evidence="6" id="KW-0472">Membrane</keyword>
<evidence type="ECO:0000256" key="3">
    <source>
        <dbReference type="ARBA" id="ARBA00022741"/>
    </source>
</evidence>
<feature type="non-terminal residue" evidence="9">
    <location>
        <position position="156"/>
    </location>
</feature>
<dbReference type="AlphaFoldDB" id="A0ABD0Q3L7"/>
<dbReference type="GO" id="GO:0016020">
    <property type="term" value="C:membrane"/>
    <property type="evidence" value="ECO:0007669"/>
    <property type="project" value="UniProtKB-SubCell"/>
</dbReference>
<sequence length="156" mass="15711">PPSAPVNIISSVNGTSVSLEWGSPLNTGGRSDVIYDVLCQKCDKDGTQCEDCRVGAGGGSVVGNGNGGATDTNGAVSGTVGGGGGLGLNGVMVARTGAALVRFIPQQTGLTEPWVTVLNLAAHSNYTFRIVALNGVTHLSNEPPQSMTVNITTNQA</sequence>
<dbReference type="GO" id="GO:0005524">
    <property type="term" value="F:ATP binding"/>
    <property type="evidence" value="ECO:0007669"/>
    <property type="project" value="UniProtKB-KW"/>
</dbReference>
<reference evidence="9 10" key="1">
    <citation type="submission" date="2024-05" db="EMBL/GenBank/DDBJ databases">
        <title>Genome sequencing and assembly of Indian major carp, Cirrhinus mrigala (Hamilton, 1822).</title>
        <authorList>
            <person name="Mohindra V."/>
            <person name="Chowdhury L.M."/>
            <person name="Lal K."/>
            <person name="Jena J.K."/>
        </authorList>
    </citation>
    <scope>NUCLEOTIDE SEQUENCE [LARGE SCALE GENOMIC DNA]</scope>
    <source>
        <strain evidence="9">CM1030</strain>
        <tissue evidence="9">Blood</tissue>
    </source>
</reference>
<feature type="non-terminal residue" evidence="9">
    <location>
        <position position="1"/>
    </location>
</feature>
<evidence type="ECO:0000256" key="5">
    <source>
        <dbReference type="ARBA" id="ARBA00022989"/>
    </source>
</evidence>
<dbReference type="Proteomes" id="UP001529510">
    <property type="component" value="Unassembled WGS sequence"/>
</dbReference>
<evidence type="ECO:0000256" key="6">
    <source>
        <dbReference type="ARBA" id="ARBA00023136"/>
    </source>
</evidence>
<evidence type="ECO:0000256" key="2">
    <source>
        <dbReference type="ARBA" id="ARBA00022692"/>
    </source>
</evidence>
<evidence type="ECO:0000313" key="10">
    <source>
        <dbReference type="Proteomes" id="UP001529510"/>
    </source>
</evidence>
<keyword evidence="7" id="KW-0675">Receptor</keyword>
<gene>
    <name evidence="9" type="ORF">M9458_023165</name>
</gene>
<dbReference type="SMART" id="SM00060">
    <property type="entry name" value="FN3"/>
    <property type="match status" value="1"/>
</dbReference>
<keyword evidence="3" id="KW-0547">Nucleotide-binding</keyword>
<evidence type="ECO:0000256" key="7">
    <source>
        <dbReference type="ARBA" id="ARBA00023170"/>
    </source>
</evidence>
<protein>
    <recommendedName>
        <fullName evidence="8">Fibronectin type-III domain-containing protein</fullName>
    </recommendedName>
</protein>
<name>A0ABD0Q3L7_CIRMR</name>
<evidence type="ECO:0000313" key="9">
    <source>
        <dbReference type="EMBL" id="KAL0180759.1"/>
    </source>
</evidence>
<dbReference type="Gene3D" id="2.60.40.10">
    <property type="entry name" value="Immunoglobulins"/>
    <property type="match status" value="1"/>
</dbReference>
<comment type="subcellular location">
    <subcellularLocation>
        <location evidence="1">Membrane</location>
        <topology evidence="1">Single-pass membrane protein</topology>
    </subcellularLocation>
</comment>
<keyword evidence="2" id="KW-0812">Transmembrane</keyword>
<dbReference type="PANTHER" id="PTHR46877:SF7">
    <property type="entry name" value="EPHRIN TYPE-A RECEPTOR 8"/>
    <property type="match status" value="1"/>
</dbReference>
<feature type="domain" description="Fibronectin type-III" evidence="8">
    <location>
        <begin position="1"/>
        <end position="99"/>
    </location>
</feature>